<evidence type="ECO:0000313" key="2">
    <source>
        <dbReference type="Proteomes" id="UP001329825"/>
    </source>
</evidence>
<dbReference type="RefSeq" id="XP_062791350.1">
    <property type="nucleotide sequence ID" value="XM_062935299.1"/>
</dbReference>
<dbReference type="EMBL" id="CP141884">
    <property type="protein sequence ID" value="WRT66610.1"/>
    <property type="molecule type" value="Genomic_DNA"/>
</dbReference>
<organism evidence="1 2">
    <name type="scientific">Kwoniella shivajii</name>
    <dbReference type="NCBI Taxonomy" id="564305"/>
    <lineage>
        <taxon>Eukaryota</taxon>
        <taxon>Fungi</taxon>
        <taxon>Dikarya</taxon>
        <taxon>Basidiomycota</taxon>
        <taxon>Agaricomycotina</taxon>
        <taxon>Tremellomycetes</taxon>
        <taxon>Tremellales</taxon>
        <taxon>Cryptococcaceae</taxon>
        <taxon>Kwoniella</taxon>
    </lineage>
</organism>
<dbReference type="Proteomes" id="UP001329825">
    <property type="component" value="Chromosome 4"/>
</dbReference>
<proteinExistence type="predicted"/>
<dbReference type="GeneID" id="87955700"/>
<name>A0ABZ1CXX8_9TREE</name>
<evidence type="ECO:0000313" key="1">
    <source>
        <dbReference type="EMBL" id="WRT66610.1"/>
    </source>
</evidence>
<sequence>MAYVPSGPTTYSLDGDGRLWAVPTTHPDGRSIQRLEQISATPITRTGVISGPVVQAYYDAAGKFVRIS</sequence>
<keyword evidence="2" id="KW-1185">Reference proteome</keyword>
<accession>A0ABZ1CXX8</accession>
<reference evidence="1 2" key="1">
    <citation type="submission" date="2024-01" db="EMBL/GenBank/DDBJ databases">
        <title>Comparative genomics of Cryptococcus and Kwoniella reveals pathogenesis evolution and contrasting modes of karyotype evolution via chromosome fusion or intercentromeric recombination.</title>
        <authorList>
            <person name="Coelho M.A."/>
            <person name="David-Palma M."/>
            <person name="Shea T."/>
            <person name="Bowers K."/>
            <person name="McGinley-Smith S."/>
            <person name="Mohammad A.W."/>
            <person name="Gnirke A."/>
            <person name="Yurkov A.M."/>
            <person name="Nowrousian M."/>
            <person name="Sun S."/>
            <person name="Cuomo C.A."/>
            <person name="Heitman J."/>
        </authorList>
    </citation>
    <scope>NUCLEOTIDE SEQUENCE [LARGE SCALE GENOMIC DNA]</scope>
    <source>
        <strain evidence="1">CBS 11374</strain>
    </source>
</reference>
<gene>
    <name evidence="1" type="ORF">IL334_003569</name>
</gene>
<protein>
    <submittedName>
        <fullName evidence="1">Uncharacterized protein</fullName>
    </submittedName>
</protein>